<proteinExistence type="predicted"/>
<dbReference type="InterPro" id="IPR016047">
    <property type="entry name" value="M23ase_b-sheet_dom"/>
</dbReference>
<dbReference type="Pfam" id="PF01551">
    <property type="entry name" value="Peptidase_M23"/>
    <property type="match status" value="1"/>
</dbReference>
<organism evidence="5 6">
    <name type="scientific">Mesobacillus selenatarsenatis (strain DSM 18680 / JCM 14380 / FERM P-15431 / SF-1)</name>
    <dbReference type="NCBI Taxonomy" id="1321606"/>
    <lineage>
        <taxon>Bacteria</taxon>
        <taxon>Bacillati</taxon>
        <taxon>Bacillota</taxon>
        <taxon>Bacilli</taxon>
        <taxon>Bacillales</taxon>
        <taxon>Bacillaceae</taxon>
        <taxon>Mesobacillus</taxon>
    </lineage>
</organism>
<evidence type="ECO:0000256" key="1">
    <source>
        <dbReference type="ARBA" id="ARBA00022729"/>
    </source>
</evidence>
<evidence type="ECO:0000259" key="4">
    <source>
        <dbReference type="Pfam" id="PF24568"/>
    </source>
</evidence>
<feature type="coiled-coil region" evidence="2">
    <location>
        <begin position="151"/>
        <end position="216"/>
    </location>
</feature>
<dbReference type="InterPro" id="IPR050570">
    <property type="entry name" value="Cell_wall_metabolism_enzyme"/>
</dbReference>
<dbReference type="EMBL" id="BASE01000083">
    <property type="protein sequence ID" value="GAM15449.1"/>
    <property type="molecule type" value="Genomic_DNA"/>
</dbReference>
<dbReference type="STRING" id="1321606.SAMD00020551_3606"/>
<dbReference type="Gene3D" id="2.70.70.10">
    <property type="entry name" value="Glucose Permease (Domain IIA)"/>
    <property type="match status" value="1"/>
</dbReference>
<gene>
    <name evidence="5" type="ORF">SAMD00020551_3606</name>
</gene>
<evidence type="ECO:0000259" key="3">
    <source>
        <dbReference type="Pfam" id="PF01551"/>
    </source>
</evidence>
<reference evidence="5 6" key="1">
    <citation type="submission" date="2013-06" db="EMBL/GenBank/DDBJ databases">
        <title>Whole genome shotgun sequence of Bacillus selenatarsenatis SF-1.</title>
        <authorList>
            <person name="Kuroda M."/>
            <person name="Sei K."/>
            <person name="Yamashita M."/>
            <person name="Ike M."/>
        </authorList>
    </citation>
    <scope>NUCLEOTIDE SEQUENCE [LARGE SCALE GENOMIC DNA]</scope>
    <source>
        <strain evidence="5 6">SF-1</strain>
    </source>
</reference>
<keyword evidence="2" id="KW-0175">Coiled coil</keyword>
<comment type="caution">
    <text evidence="5">The sequence shown here is derived from an EMBL/GenBank/DDBJ whole genome shotgun (WGS) entry which is preliminary data.</text>
</comment>
<name>A0A0A8X876_MESS1</name>
<feature type="domain" description="Peptidoglycan hydrolase PcsB coiled-coil" evidence="4">
    <location>
        <begin position="97"/>
        <end position="170"/>
    </location>
</feature>
<keyword evidence="1" id="KW-0732">Signal</keyword>
<accession>A0A0A8X876</accession>
<protein>
    <submittedName>
        <fullName evidence="5">Peptidase, M23/M37 family</fullName>
    </submittedName>
</protein>
<keyword evidence="6" id="KW-1185">Reference proteome</keyword>
<dbReference type="GO" id="GO:0004222">
    <property type="term" value="F:metalloendopeptidase activity"/>
    <property type="evidence" value="ECO:0007669"/>
    <property type="project" value="TreeGrafter"/>
</dbReference>
<dbReference type="InterPro" id="IPR011055">
    <property type="entry name" value="Dup_hybrid_motif"/>
</dbReference>
<feature type="domain" description="M23ase beta-sheet core" evidence="3">
    <location>
        <begin position="275"/>
        <end position="368"/>
    </location>
</feature>
<dbReference type="InterPro" id="IPR057309">
    <property type="entry name" value="PcsB_CC"/>
</dbReference>
<dbReference type="RefSeq" id="WP_052442219.1">
    <property type="nucleotide sequence ID" value="NZ_BASE01000083.1"/>
</dbReference>
<dbReference type="PANTHER" id="PTHR21666">
    <property type="entry name" value="PEPTIDASE-RELATED"/>
    <property type="match status" value="1"/>
</dbReference>
<evidence type="ECO:0000313" key="5">
    <source>
        <dbReference type="EMBL" id="GAM15449.1"/>
    </source>
</evidence>
<dbReference type="PANTHER" id="PTHR21666:SF270">
    <property type="entry name" value="MUREIN HYDROLASE ACTIVATOR ENVC"/>
    <property type="match status" value="1"/>
</dbReference>
<dbReference type="AlphaFoldDB" id="A0A0A8X876"/>
<feature type="coiled-coil region" evidence="2">
    <location>
        <begin position="34"/>
        <end position="103"/>
    </location>
</feature>
<dbReference type="Proteomes" id="UP000031014">
    <property type="component" value="Unassembled WGS sequence"/>
</dbReference>
<dbReference type="CDD" id="cd12797">
    <property type="entry name" value="M23_peptidase"/>
    <property type="match status" value="1"/>
</dbReference>
<dbReference type="Gene3D" id="6.10.250.3150">
    <property type="match status" value="1"/>
</dbReference>
<sequence>MRKKAFTVAIIAGLVITGVQPAESAKQSEIRKQRLDLKENFTQKENQIQRLDKAEEKYLSELKTLDDEMSELNQKILDLQNNLDASEQIADEMKKEIQKLSSNIDYREQLIKKRLRSMQNNDGLGIYVDLIFDSNSVSQLFDAAIAVRTIIKADKDLLAQHKADLDSLKEQEEALQDNVILLEKDQQKLLKLKSDLEKKVEEKQRLLETVHATKEESESQLMHMYEIYVNLASQEIAILKEKQRVEFSSAQPEEGFIMPARGELTSGYGPRWGRLHAGIDIADEAAETEVVAAASGTVIRSYYSATYGNCVLITHKINGKTFTTLYAHLEKSTVNTGQSIKKGELLGYMGNTGDSRGKHLHFEIHEGQWNYEKSNSVDPLQYVKK</sequence>
<evidence type="ECO:0000313" key="6">
    <source>
        <dbReference type="Proteomes" id="UP000031014"/>
    </source>
</evidence>
<dbReference type="OrthoDB" id="9805070at2"/>
<dbReference type="Pfam" id="PF24568">
    <property type="entry name" value="CC_PcsB"/>
    <property type="match status" value="1"/>
</dbReference>
<evidence type="ECO:0000256" key="2">
    <source>
        <dbReference type="SAM" id="Coils"/>
    </source>
</evidence>
<dbReference type="SUPFAM" id="SSF51261">
    <property type="entry name" value="Duplicated hybrid motif"/>
    <property type="match status" value="1"/>
</dbReference>